<dbReference type="eggNOG" id="COG3843">
    <property type="taxonomic scope" value="Bacteria"/>
</dbReference>
<sequence>MIADAKLNGSAAKGAAVAHYMLNPDAKINDDDVKKMQASKGVERILHIETDHANPVLIDSCPKKSAKSFMNGVLLWNRRNRPGKKPPQSHWEHRVVSFHPDDSKKLNPKDACDIARESLNIAAPGERPALYVVHGDKEHLHVHMLYSTVNETGKIHNLHRDYRVWEEVMEELEVKYCLHRVQKRAAYAHESPMREPDGTNPKTSEFRQIQRTNEPSQKQRLRQLIQETIDDCKSASGTERFSRFMSYLRSKNIGVSANIQSTGRVVGLRFHYGIFSKRGIRGSALGKAYSWPKLASTIAFDQNPGINTKILKFSDHRITEWVNHQHGGKQYAAEVGTFYNNKVKNSNKNHTLPPAVGGSSLGSSESITPHFPEDCPEWMKSYIRAIVRAANAELARVHHKNQELAAESIKIVLQLLNAIVKSEINRLFKQAHSKQPSNRLQKGVKHAPTEKSRQFPSS</sequence>
<comment type="caution">
    <text evidence="3">The sequence shown here is derived from an EMBL/GenBank/DDBJ whole genome shotgun (WGS) entry which is preliminary data.</text>
</comment>
<evidence type="ECO:0000313" key="4">
    <source>
        <dbReference type="Proteomes" id="UP000027997"/>
    </source>
</evidence>
<feature type="region of interest" description="Disordered" evidence="1">
    <location>
        <begin position="188"/>
        <end position="218"/>
    </location>
</feature>
<proteinExistence type="predicted"/>
<dbReference type="Pfam" id="PF03432">
    <property type="entry name" value="Relaxase"/>
    <property type="match status" value="1"/>
</dbReference>
<dbReference type="EMBL" id="JOJP01000002">
    <property type="protein sequence ID" value="KEI69330.1"/>
    <property type="molecule type" value="Genomic_DNA"/>
</dbReference>
<feature type="compositionally biased region" description="Polar residues" evidence="1">
    <location>
        <begin position="200"/>
        <end position="218"/>
    </location>
</feature>
<evidence type="ECO:0000259" key="2">
    <source>
        <dbReference type="Pfam" id="PF03432"/>
    </source>
</evidence>
<gene>
    <name evidence="3" type="ORF">GV64_24600</name>
</gene>
<reference evidence="3 4" key="1">
    <citation type="submission" date="2014-06" db="EMBL/GenBank/DDBJ databases">
        <title>Whole Genome Sequences of Three Symbiotic Endozoicomonas Bacteria.</title>
        <authorList>
            <person name="Neave M.J."/>
            <person name="Apprill A."/>
            <person name="Voolstra C.R."/>
        </authorList>
    </citation>
    <scope>NUCLEOTIDE SEQUENCE [LARGE SCALE GENOMIC DNA]</scope>
    <source>
        <strain evidence="3 4">DSM 22380</strain>
    </source>
</reference>
<evidence type="ECO:0000256" key="1">
    <source>
        <dbReference type="SAM" id="MobiDB-lite"/>
    </source>
</evidence>
<dbReference type="STRING" id="305900.GV64_24600"/>
<keyword evidence="4" id="KW-1185">Reference proteome</keyword>
<name>A0A081K5A4_9GAMM</name>
<feature type="region of interest" description="Disordered" evidence="1">
    <location>
        <begin position="430"/>
        <end position="458"/>
    </location>
</feature>
<dbReference type="AlphaFoldDB" id="A0A081K5A4"/>
<accession>A0A081K5A4</accession>
<dbReference type="RefSeq" id="WP_020584040.1">
    <property type="nucleotide sequence ID" value="NZ_JOJP01000002.1"/>
</dbReference>
<evidence type="ECO:0000313" key="3">
    <source>
        <dbReference type="EMBL" id="KEI69330.1"/>
    </source>
</evidence>
<protein>
    <recommendedName>
        <fullName evidence="2">MobA/VirD2-like nuclease domain-containing protein</fullName>
    </recommendedName>
</protein>
<dbReference type="Proteomes" id="UP000027997">
    <property type="component" value="Unassembled WGS sequence"/>
</dbReference>
<feature type="domain" description="MobA/VirD2-like nuclease" evidence="2">
    <location>
        <begin position="55"/>
        <end position="178"/>
    </location>
</feature>
<feature type="compositionally biased region" description="Basic and acidic residues" evidence="1">
    <location>
        <begin position="447"/>
        <end position="458"/>
    </location>
</feature>
<dbReference type="InterPro" id="IPR005094">
    <property type="entry name" value="Endonuclease_MobA/VirD2"/>
</dbReference>
<organism evidence="3 4">
    <name type="scientific">Endozoicomonas elysicola</name>
    <dbReference type="NCBI Taxonomy" id="305900"/>
    <lineage>
        <taxon>Bacteria</taxon>
        <taxon>Pseudomonadati</taxon>
        <taxon>Pseudomonadota</taxon>
        <taxon>Gammaproteobacteria</taxon>
        <taxon>Oceanospirillales</taxon>
        <taxon>Endozoicomonadaceae</taxon>
        <taxon>Endozoicomonas</taxon>
    </lineage>
</organism>